<keyword evidence="1" id="KW-0812">Transmembrane</keyword>
<dbReference type="OrthoDB" id="2971140at2"/>
<keyword evidence="1" id="KW-0472">Membrane</keyword>
<dbReference type="EMBL" id="FOES01000015">
    <property type="protein sequence ID" value="SEQ49163.1"/>
    <property type="molecule type" value="Genomic_DNA"/>
</dbReference>
<protein>
    <submittedName>
        <fullName evidence="2">Tfp pilus assembly protein PilN</fullName>
    </submittedName>
</protein>
<keyword evidence="3" id="KW-1185">Reference proteome</keyword>
<evidence type="ECO:0000313" key="3">
    <source>
        <dbReference type="Proteomes" id="UP000199427"/>
    </source>
</evidence>
<dbReference type="InterPro" id="IPR007813">
    <property type="entry name" value="PilN"/>
</dbReference>
<feature type="transmembrane region" description="Helical" evidence="1">
    <location>
        <begin position="21"/>
        <end position="41"/>
    </location>
</feature>
<dbReference type="InterPro" id="IPR052534">
    <property type="entry name" value="Extracell_DNA_Util/SecSys_Comp"/>
</dbReference>
<organism evidence="2 3">
    <name type="scientific">Piscibacillus halophilus</name>
    <dbReference type="NCBI Taxonomy" id="571933"/>
    <lineage>
        <taxon>Bacteria</taxon>
        <taxon>Bacillati</taxon>
        <taxon>Bacillota</taxon>
        <taxon>Bacilli</taxon>
        <taxon>Bacillales</taxon>
        <taxon>Bacillaceae</taxon>
        <taxon>Piscibacillus</taxon>
    </lineage>
</organism>
<dbReference type="PANTHER" id="PTHR40278:SF1">
    <property type="entry name" value="DNA UTILIZATION PROTEIN HOFN"/>
    <property type="match status" value="1"/>
</dbReference>
<name>A0A1H9GGK7_9BACI</name>
<dbReference type="Pfam" id="PF05137">
    <property type="entry name" value="PilN"/>
    <property type="match status" value="1"/>
</dbReference>
<dbReference type="STRING" id="571933.SAMN05216362_11535"/>
<dbReference type="Proteomes" id="UP000199427">
    <property type="component" value="Unassembled WGS sequence"/>
</dbReference>
<dbReference type="PANTHER" id="PTHR40278">
    <property type="entry name" value="DNA UTILIZATION PROTEIN HOFN"/>
    <property type="match status" value="1"/>
</dbReference>
<evidence type="ECO:0000256" key="1">
    <source>
        <dbReference type="SAM" id="Phobius"/>
    </source>
</evidence>
<gene>
    <name evidence="2" type="ORF">SAMN05216362_11535</name>
</gene>
<reference evidence="2 3" key="1">
    <citation type="submission" date="2016-10" db="EMBL/GenBank/DDBJ databases">
        <authorList>
            <person name="de Groot N.N."/>
        </authorList>
    </citation>
    <scope>NUCLEOTIDE SEQUENCE [LARGE SCALE GENOMIC DNA]</scope>
    <source>
        <strain evidence="2 3">DSM 21633</strain>
    </source>
</reference>
<accession>A0A1H9GGK7</accession>
<dbReference type="AlphaFoldDB" id="A0A1H9GGK7"/>
<dbReference type="RefSeq" id="WP_091773577.1">
    <property type="nucleotide sequence ID" value="NZ_FOES01000015.1"/>
</dbReference>
<sequence length="179" mass="20326">MLVDINLLPKKEKKQVSHFTFSTTLIGITLLLIGLGVWGYLGQAQELNQVNQDISQKTKMNQILQSEVEGSKEVKQAQLIQGIAEQLTTNTSMIITDIVEEIPRGGRLNAFKLNEHEIELNVTTETNEQAVNFYQVLEGFNLFDEVVIHTIHYNQDGDHFTTNYTIHLSYTEEEEGDES</sequence>
<proteinExistence type="predicted"/>
<evidence type="ECO:0000313" key="2">
    <source>
        <dbReference type="EMBL" id="SEQ49163.1"/>
    </source>
</evidence>
<keyword evidence="1" id="KW-1133">Transmembrane helix</keyword>